<comment type="caution">
    <text evidence="6">The sequence shown here is derived from an EMBL/GenBank/DDBJ whole genome shotgun (WGS) entry which is preliminary data.</text>
</comment>
<proteinExistence type="inferred from homology"/>
<evidence type="ECO:0000313" key="6">
    <source>
        <dbReference type="EMBL" id="GAW92587.1"/>
    </source>
</evidence>
<comment type="function">
    <text evidence="4 5">Cell division protein that is part of the divisome complex and is recruited early to the Z-ring. Probably stimulates Z-ring formation, perhaps through the cross-linking of FtsZ protofilaments. Its function overlaps with FtsA.</text>
</comment>
<evidence type="ECO:0000256" key="4">
    <source>
        <dbReference type="ARBA" id="ARBA00044936"/>
    </source>
</evidence>
<name>A0A1Z5HTB2_9FIRM</name>
<dbReference type="Gene3D" id="3.30.110.150">
    <property type="entry name" value="SepF-like protein"/>
    <property type="match status" value="1"/>
</dbReference>
<dbReference type="Pfam" id="PF04472">
    <property type="entry name" value="SepF"/>
    <property type="match status" value="1"/>
</dbReference>
<dbReference type="EMBL" id="BDGJ01000087">
    <property type="protein sequence ID" value="GAW92587.1"/>
    <property type="molecule type" value="Genomic_DNA"/>
</dbReference>
<protein>
    <recommendedName>
        <fullName evidence="5">Cell division protein SepF</fullName>
    </recommendedName>
</protein>
<comment type="subunit">
    <text evidence="5">Homodimer. Interacts with FtsZ.</text>
</comment>
<keyword evidence="2 5" id="KW-0717">Septation</keyword>
<dbReference type="GO" id="GO:0000917">
    <property type="term" value="P:division septum assembly"/>
    <property type="evidence" value="ECO:0007669"/>
    <property type="project" value="UniProtKB-KW"/>
</dbReference>
<keyword evidence="3 5" id="KW-0131">Cell cycle</keyword>
<dbReference type="GO" id="GO:0043093">
    <property type="term" value="P:FtsZ-dependent cytokinesis"/>
    <property type="evidence" value="ECO:0007669"/>
    <property type="project" value="UniProtKB-UniRule"/>
</dbReference>
<dbReference type="HAMAP" id="MF_01197">
    <property type="entry name" value="SepF"/>
    <property type="match status" value="1"/>
</dbReference>
<dbReference type="InterPro" id="IPR038594">
    <property type="entry name" value="SepF-like_sf"/>
</dbReference>
<reference evidence="7" key="1">
    <citation type="journal article" date="2017" name="Appl. Environ. Microbiol.">
        <title>Genomic analysis of Calderihabitans maritimus KKC1, a thermophilic hydrogenogenic carboxydotrophic bacterium isolated from marine sediment.</title>
        <authorList>
            <person name="Omae K."/>
            <person name="Yoneda Y."/>
            <person name="Fukuyama Y."/>
            <person name="Yoshida T."/>
            <person name="Sako Y."/>
        </authorList>
    </citation>
    <scope>NUCLEOTIDE SEQUENCE [LARGE SCALE GENOMIC DNA]</scope>
    <source>
        <strain evidence="7">KKC1</strain>
    </source>
</reference>
<dbReference type="InterPro" id="IPR007561">
    <property type="entry name" value="Cell_div_SepF/SepF-rel"/>
</dbReference>
<comment type="similarity">
    <text evidence="5">Belongs to the SepF family.</text>
</comment>
<organism evidence="6 7">
    <name type="scientific">Calderihabitans maritimus</name>
    <dbReference type="NCBI Taxonomy" id="1246530"/>
    <lineage>
        <taxon>Bacteria</taxon>
        <taxon>Bacillati</taxon>
        <taxon>Bacillota</taxon>
        <taxon>Clostridia</taxon>
        <taxon>Neomoorellales</taxon>
        <taxon>Calderihabitantaceae</taxon>
        <taxon>Calderihabitans</taxon>
    </lineage>
</organism>
<evidence type="ECO:0000256" key="3">
    <source>
        <dbReference type="ARBA" id="ARBA00023306"/>
    </source>
</evidence>
<dbReference type="RefSeq" id="WP_088553899.1">
    <property type="nucleotide sequence ID" value="NZ_BDGJ01000087.1"/>
</dbReference>
<dbReference type="InterPro" id="IPR023052">
    <property type="entry name" value="Cell_div_SepF"/>
</dbReference>
<keyword evidence="7" id="KW-1185">Reference proteome</keyword>
<evidence type="ECO:0000256" key="5">
    <source>
        <dbReference type="HAMAP-Rule" id="MF_01197"/>
    </source>
</evidence>
<comment type="subcellular location">
    <subcellularLocation>
        <location evidence="5">Cytoplasm</location>
    </subcellularLocation>
    <text evidence="5">Localizes to the division site, in a FtsZ-dependent manner.</text>
</comment>
<sequence length="146" mass="16551">MGKLVDKVLRLMGFEVEKIEELEEEEGLEHWQEPVVTYAKRGNVVNLHTQKHVRMVIAKPTSFEQVQGMADHLKSHRPVIVNLEEVDKELARRIIDFLSGTTYALSGSMQKVGNSIFLFVPSNVDLAGAITTNWKEKGVFSWLDNS</sequence>
<accession>A0A1Z5HTB2</accession>
<evidence type="ECO:0000256" key="2">
    <source>
        <dbReference type="ARBA" id="ARBA00023210"/>
    </source>
</evidence>
<dbReference type="AlphaFoldDB" id="A0A1Z5HTB2"/>
<gene>
    <name evidence="5" type="primary">sepF</name>
    <name evidence="6" type="ORF">KKC1_17380</name>
</gene>
<dbReference type="OrthoDB" id="9815206at2"/>
<dbReference type="PANTHER" id="PTHR35798:SF1">
    <property type="entry name" value="CELL DIVISION PROTEIN SEPF"/>
    <property type="match status" value="1"/>
</dbReference>
<dbReference type="GO" id="GO:0005737">
    <property type="term" value="C:cytoplasm"/>
    <property type="evidence" value="ECO:0007669"/>
    <property type="project" value="UniProtKB-SubCell"/>
</dbReference>
<keyword evidence="5" id="KW-0963">Cytoplasm</keyword>
<evidence type="ECO:0000313" key="7">
    <source>
        <dbReference type="Proteomes" id="UP000197032"/>
    </source>
</evidence>
<evidence type="ECO:0000256" key="1">
    <source>
        <dbReference type="ARBA" id="ARBA00022618"/>
    </source>
</evidence>
<keyword evidence="1 5" id="KW-0132">Cell division</keyword>
<dbReference type="Proteomes" id="UP000197032">
    <property type="component" value="Unassembled WGS sequence"/>
</dbReference>
<dbReference type="PANTHER" id="PTHR35798">
    <property type="entry name" value="CELL DIVISION PROTEIN SEPF"/>
    <property type="match status" value="1"/>
</dbReference>